<dbReference type="Proteomes" id="UP000006548">
    <property type="component" value="Chromosome 4"/>
</dbReference>
<reference evidence="4" key="3">
    <citation type="submission" date="2011-02" db="EMBL/GenBank/DDBJ databases">
        <authorList>
            <consortium name="TAIR"/>
            <person name="Swarbreck D."/>
            <person name="Lamesch P."/>
            <person name="Wilks C."/>
            <person name="Huala E."/>
        </authorList>
    </citation>
    <scope>NUCLEOTIDE SEQUENCE</scope>
</reference>
<dbReference type="GeneID" id="827776"/>
<dbReference type="TAIR" id="AT4G20290"/>
<feature type="compositionally biased region" description="Basic and acidic residues" evidence="1">
    <location>
        <begin position="1"/>
        <end position="20"/>
    </location>
</feature>
<organism evidence="3">
    <name type="scientific">Arabidopsis thaliana</name>
    <name type="common">Mouse-ear cress</name>
    <dbReference type="NCBI Taxonomy" id="3702"/>
    <lineage>
        <taxon>Eukaryota</taxon>
        <taxon>Viridiplantae</taxon>
        <taxon>Streptophyta</taxon>
        <taxon>Embryophyta</taxon>
        <taxon>Tracheophyta</taxon>
        <taxon>Spermatophyta</taxon>
        <taxon>Magnoliopsida</taxon>
        <taxon>eudicotyledons</taxon>
        <taxon>Gunneridae</taxon>
        <taxon>Pentapetalae</taxon>
        <taxon>rosids</taxon>
        <taxon>malvids</taxon>
        <taxon>Brassicales</taxon>
        <taxon>Brassicaceae</taxon>
        <taxon>Camelineae</taxon>
        <taxon>Arabidopsis</taxon>
    </lineage>
</organism>
<protein>
    <submittedName>
        <fullName evidence="3">At4g20290</fullName>
    </submittedName>
    <submittedName>
        <fullName evidence="4">Transmembrane protein</fullName>
    </submittedName>
</protein>
<dbReference type="PaxDb" id="3702-AT4G20290.1"/>
<dbReference type="KEGG" id="ath:AT4G20290"/>
<dbReference type="ExpressionAtlas" id="A2RVJ6">
    <property type="expression patterns" value="differential"/>
</dbReference>
<sequence length="141" mass="16436">MKKEGKNICVERKERGGEEKKRRRSALNSEEDEEEEEEEGRRKGRRKIVGALLCQNFFYSFYFSNPVLLFSVDFQFATHFVFFSSRNSSFRDRPIIRPTRSSFAGTCVIQNVSVPILTVDRILIATVFNHAEEIHNLNLNL</sequence>
<feature type="region of interest" description="Disordered" evidence="1">
    <location>
        <begin position="1"/>
        <end position="44"/>
    </location>
</feature>
<reference evidence="5" key="5">
    <citation type="journal article" date="2017" name="Plant J.">
        <title>Araport11: a complete reannotation of the Arabidopsis thaliana reference genome.</title>
        <authorList>
            <person name="Cheng C.Y."/>
            <person name="Krishnakumar V."/>
            <person name="Chan A.P."/>
            <person name="Thibaud-Nissen F."/>
            <person name="Schobel S."/>
            <person name="Town C.D."/>
        </authorList>
    </citation>
    <scope>GENOME REANNOTATION</scope>
    <source>
        <strain evidence="5">cv. Columbia</strain>
    </source>
</reference>
<reference evidence="3" key="2">
    <citation type="submission" date="2007-01" db="EMBL/GenBank/DDBJ databases">
        <title>Arabidopsis ORF clones.</title>
        <authorList>
            <person name="Bautista V.R."/>
            <person name="Kim C.J."/>
            <person name="Chen H."/>
            <person name="Wu S.Y."/>
            <person name="De Los Reyes C."/>
            <person name="Ecker J.R."/>
        </authorList>
    </citation>
    <scope>NUCLEOTIDE SEQUENCE</scope>
</reference>
<dbReference type="Araport" id="AT4G20290"/>
<proteinExistence type="evidence at transcript level"/>
<reference evidence="4 5" key="1">
    <citation type="journal article" date="1999" name="Nature">
        <title>Sequence and analysis of chromosome 4 of the plant Arabidopsis thaliana.</title>
        <authorList>
            <consortium name="EU"/>
            <consortium name="CSHL and WU Arabidopsis Sequencing Project"/>
            <person name="Mayer K."/>
            <person name="Schuller C."/>
            <person name="Wambutt R."/>
            <person name="Murphy G."/>
            <person name="Volckaert G."/>
            <person name="Pohl T."/>
            <person name="Dusterhoft A."/>
            <person name="Stiekema W."/>
            <person name="Entian K.D."/>
            <person name="Terryn N."/>
            <person name="Harris B."/>
            <person name="Ansorge W."/>
            <person name="Brandt P."/>
            <person name="Grivell L."/>
            <person name="Rieger M."/>
            <person name="Weichselgartner M."/>
            <person name="de Simone V."/>
            <person name="Obermaier B."/>
            <person name="Mache R."/>
            <person name="Muller M."/>
            <person name="Kreis M."/>
            <person name="Delseny M."/>
            <person name="Puigdomenech P."/>
            <person name="Watson M."/>
            <person name="Schmidtheini T."/>
            <person name="Reichert B."/>
            <person name="Portatelle D."/>
            <person name="Perez-Alonso M."/>
            <person name="Boutry M."/>
            <person name="Bancroft I."/>
            <person name="Vos P."/>
            <person name="Hoheisel J."/>
            <person name="Zimmermann W."/>
            <person name="Wedler H."/>
            <person name="Ridley P."/>
            <person name="Langham S.A."/>
            <person name="McCullagh B."/>
            <person name="Bilham L."/>
            <person name="Robben J."/>
            <person name="Van der Schueren J."/>
            <person name="Grymonprez B."/>
            <person name="Chuang Y.J."/>
            <person name="Vandenbussche F."/>
            <person name="Braeken M."/>
            <person name="Weltjens I."/>
            <person name="Voet M."/>
            <person name="Bastiaens I."/>
            <person name="Aert R."/>
            <person name="Defoor E."/>
            <person name="Weitzenegger T."/>
            <person name="Bothe G."/>
            <person name="Ramsperger U."/>
            <person name="Hilbert H."/>
            <person name="Braun M."/>
            <person name="Holzer E."/>
            <person name="Brandt A."/>
            <person name="Peters S."/>
            <person name="van Staveren M."/>
            <person name="Dirske W."/>
            <person name="Mooijman P."/>
            <person name="Klein Lankhorst R."/>
            <person name="Rose M."/>
            <person name="Hauf J."/>
            <person name="Kotter P."/>
            <person name="Berneiser S."/>
            <person name="Hempel S."/>
            <person name="Feldpausch M."/>
            <person name="Lamberth S."/>
            <person name="Van den Daele H."/>
            <person name="De Keyser A."/>
            <person name="Buysshaert C."/>
            <person name="Gielen J."/>
            <person name="Villarroel R."/>
            <person name="De Clercq R."/>
            <person name="Van Montagu M."/>
            <person name="Rogers J."/>
            <person name="Cronin A."/>
            <person name="Quail M."/>
            <person name="Bray-Allen S."/>
            <person name="Clark L."/>
            <person name="Doggett J."/>
            <person name="Hall S."/>
            <person name="Kay M."/>
            <person name="Lennard N."/>
            <person name="McLay K."/>
            <person name="Mayes R."/>
            <person name="Pettett A."/>
            <person name="Rajandream M.A."/>
            <person name="Lyne M."/>
            <person name="Benes V."/>
            <person name="Rechmann S."/>
            <person name="Borkova D."/>
            <person name="Blocker H."/>
            <person name="Scharfe M."/>
            <person name="Grimm M."/>
            <person name="Lohnert T.H."/>
            <person name="Dose S."/>
            <person name="de Haan M."/>
            <person name="Maarse A."/>
            <person name="Schafer M."/>
            <person name="Muller-Auer S."/>
            <person name="Gabel C."/>
            <person name="Fuchs M."/>
            <person name="Fartmann B."/>
            <person name="Granderath K."/>
            <person name="Dauner D."/>
            <person name="Herzl A."/>
            <person name="Neumann S."/>
            <person name="Argiriou A."/>
            <person name="Vitale D."/>
            <person name="Liguori R."/>
            <person name="Piravandi E."/>
            <person name="Massenet O."/>
            <person name="Quigley F."/>
            <person name="Clabauld G."/>
            <person name="Mundlein A."/>
            <person name="Felber R."/>
            <person name="Schnabl S."/>
            <person name="Hiller R."/>
            <person name="Schmidt W."/>
            <person name="Lecharny A."/>
            <person name="Aubourg S."/>
            <person name="Chefdor F."/>
            <person name="Cooke R."/>
            <person name="Berger C."/>
            <person name="Montfort A."/>
            <person name="Casacuberta E."/>
            <person name="Gibbons T."/>
            <person name="Weber N."/>
            <person name="Vandenbol M."/>
            <person name="Bargues M."/>
            <person name="Terol J."/>
            <person name="Torres A."/>
            <person name="Perez-Perez A."/>
            <person name="Purnelle B."/>
            <person name="Bent E."/>
            <person name="Johnson S."/>
            <person name="Tacon D."/>
            <person name="Jesse T."/>
            <person name="Heijnen L."/>
            <person name="Schwarz S."/>
            <person name="Scholler P."/>
            <person name="Heber S."/>
            <person name="Francs P."/>
            <person name="Bielke C."/>
            <person name="Frishman D."/>
            <person name="Haase D."/>
            <person name="Lemcke K."/>
            <person name="Mewes H.W."/>
            <person name="Stocker S."/>
            <person name="Zaccaria P."/>
            <person name="Bevan M."/>
            <person name="Wilson R.K."/>
            <person name="de la Bastide M."/>
            <person name="Habermann K."/>
            <person name="Parnell L."/>
            <person name="Dedhia N."/>
            <person name="Gnoj L."/>
            <person name="Schutz K."/>
            <person name="Huang E."/>
            <person name="Spiegel L."/>
            <person name="Sehkon M."/>
            <person name="Murray J."/>
            <person name="Sheet P."/>
            <person name="Cordes M."/>
            <person name="Abu-Threideh J."/>
            <person name="Stoneking T."/>
            <person name="Kalicki J."/>
            <person name="Graves T."/>
            <person name="Harmon G."/>
            <person name="Edwards J."/>
            <person name="Latreille P."/>
            <person name="Courtney L."/>
            <person name="Cloud J."/>
            <person name="Abbott A."/>
            <person name="Scott K."/>
            <person name="Johnson D."/>
            <person name="Minx P."/>
            <person name="Bentley D."/>
            <person name="Fulton B."/>
            <person name="Miller N."/>
            <person name="Greco T."/>
            <person name="Kemp K."/>
            <person name="Kramer J."/>
            <person name="Fulton L."/>
            <person name="Mardis E."/>
            <person name="Dante M."/>
            <person name="Pepin K."/>
            <person name="Hillier L."/>
            <person name="Nelson J."/>
            <person name="Spieth J."/>
            <person name="Ryan E."/>
            <person name="Andrews S."/>
            <person name="Geisel C."/>
            <person name="Layman D."/>
            <person name="Du H."/>
            <person name="Ali J."/>
            <person name="Berghoff A."/>
            <person name="Jones K."/>
            <person name="Drone K."/>
            <person name="Cotton M."/>
            <person name="Joshu C."/>
            <person name="Antonoiu B."/>
            <person name="Zidanic M."/>
            <person name="Strong C."/>
            <person name="Sun H."/>
            <person name="Lamar B."/>
            <person name="Yordan C."/>
            <person name="Ma P."/>
            <person name="Zhong J."/>
            <person name="Preston R."/>
            <person name="Vil D."/>
            <person name="Shekher M."/>
            <person name="Matero A."/>
            <person name="Shah R."/>
            <person name="Swaby I.K."/>
            <person name="O'Shaughnessy A."/>
            <person name="Rodriguez M."/>
            <person name="Hoffmann J."/>
            <person name="Till S."/>
            <person name="Granat S."/>
            <person name="Shohdy N."/>
            <person name="Hasegawa A."/>
            <person name="Hameed A."/>
            <person name="Lodhi M."/>
            <person name="Johnson A."/>
            <person name="Chen E."/>
            <person name="Marra M."/>
            <person name="Martienssen R."/>
            <person name="McCombie W.R."/>
        </authorList>
    </citation>
    <scope>NUCLEOTIDE SEQUENCE [LARGE SCALE GENOMIC DNA]</scope>
    <source>
        <strain evidence="5">cv. Columbia</strain>
    </source>
</reference>
<evidence type="ECO:0000313" key="5">
    <source>
        <dbReference type="Proteomes" id="UP000006548"/>
    </source>
</evidence>
<keyword evidence="5" id="KW-1185">Reference proteome</keyword>
<keyword evidence="4" id="KW-0812">Transmembrane</keyword>
<name>A2RVJ6_ARATH</name>
<evidence type="ECO:0000313" key="2">
    <source>
        <dbReference type="Araport" id="AT4G20290"/>
    </source>
</evidence>
<accession>A2RVJ6</accession>
<dbReference type="EMBL" id="BT029987">
    <property type="protein sequence ID" value="ABN04725.1"/>
    <property type="molecule type" value="mRNA"/>
</dbReference>
<dbReference type="EMBL" id="CP002687">
    <property type="protein sequence ID" value="AEE84299.1"/>
    <property type="molecule type" value="Genomic_DNA"/>
</dbReference>
<dbReference type="HOGENOM" id="CLU_1827971_0_0_1"/>
<dbReference type="AlphaFoldDB" id="A2RVJ6"/>
<keyword evidence="4" id="KW-0472">Membrane</keyword>
<gene>
    <name evidence="2 4" type="ordered locus">At4g20290</name>
    <name evidence="4" type="ORF">F1C12.200</name>
    <name evidence="4" type="ORF">F1C12_200</name>
</gene>
<evidence type="ECO:0000313" key="4">
    <source>
        <dbReference type="EMBL" id="AEE84299.1"/>
    </source>
</evidence>
<reference evidence="4" key="4">
    <citation type="submission" date="2016-05" db="EMBL/GenBank/DDBJ databases">
        <authorList>
            <person name="Krishnakumar V."/>
            <person name="Cheng C.-Y."/>
            <person name="Chan A.P."/>
            <person name="Schobel S."/>
            <person name="Kim M."/>
            <person name="Ferlanti E.S."/>
            <person name="Belyaeva I."/>
            <person name="Rosen B.D."/>
            <person name="Micklem G."/>
            <person name="Miller J.R."/>
            <person name="Vaughn M."/>
            <person name="Town C.D."/>
        </authorList>
    </citation>
    <scope>NUCLEOTIDE SEQUENCE</scope>
</reference>
<feature type="compositionally biased region" description="Acidic residues" evidence="1">
    <location>
        <begin position="29"/>
        <end position="38"/>
    </location>
</feature>
<evidence type="ECO:0000313" key="3">
    <source>
        <dbReference type="EMBL" id="ABN04725.1"/>
    </source>
</evidence>
<evidence type="ECO:0000256" key="1">
    <source>
        <dbReference type="SAM" id="MobiDB-lite"/>
    </source>
</evidence>